<reference evidence="10" key="1">
    <citation type="submission" date="2019-09" db="EMBL/GenBank/DDBJ databases">
        <authorList>
            <person name="Li J."/>
        </authorList>
    </citation>
    <scope>NUCLEOTIDE SEQUENCE [LARGE SCALE GENOMIC DNA]</scope>
    <source>
        <strain evidence="10">NRBC 14897</strain>
    </source>
</reference>
<dbReference type="InterPro" id="IPR000620">
    <property type="entry name" value="EamA_dom"/>
</dbReference>
<evidence type="ECO:0000256" key="7">
    <source>
        <dbReference type="SAM" id="MobiDB-lite"/>
    </source>
</evidence>
<dbReference type="Pfam" id="PF00892">
    <property type="entry name" value="EamA"/>
    <property type="match status" value="2"/>
</dbReference>
<feature type="domain" description="EamA" evidence="9">
    <location>
        <begin position="32"/>
        <end position="168"/>
    </location>
</feature>
<evidence type="ECO:0000256" key="8">
    <source>
        <dbReference type="SAM" id="Phobius"/>
    </source>
</evidence>
<dbReference type="PANTHER" id="PTHR42920">
    <property type="entry name" value="OS03G0707200 PROTEIN-RELATED"/>
    <property type="match status" value="1"/>
</dbReference>
<feature type="transmembrane region" description="Helical" evidence="8">
    <location>
        <begin position="249"/>
        <end position="274"/>
    </location>
</feature>
<evidence type="ECO:0000313" key="11">
    <source>
        <dbReference type="Proteomes" id="UP001515100"/>
    </source>
</evidence>
<dbReference type="GO" id="GO:0005886">
    <property type="term" value="C:plasma membrane"/>
    <property type="evidence" value="ECO:0007669"/>
    <property type="project" value="UniProtKB-SubCell"/>
</dbReference>
<feature type="transmembrane region" description="Helical" evidence="8">
    <location>
        <begin position="153"/>
        <end position="172"/>
    </location>
</feature>
<feature type="transmembrane region" description="Helical" evidence="8">
    <location>
        <begin position="307"/>
        <end position="323"/>
    </location>
</feature>
<dbReference type="Proteomes" id="UP001515100">
    <property type="component" value="Unassembled WGS sequence"/>
</dbReference>
<feature type="transmembrane region" description="Helical" evidence="8">
    <location>
        <begin position="281"/>
        <end position="301"/>
    </location>
</feature>
<comment type="similarity">
    <text evidence="2">Belongs to the EamA transporter family.</text>
</comment>
<proteinExistence type="inferred from homology"/>
<evidence type="ECO:0000256" key="2">
    <source>
        <dbReference type="ARBA" id="ARBA00007362"/>
    </source>
</evidence>
<keyword evidence="11" id="KW-1185">Reference proteome</keyword>
<feature type="region of interest" description="Disordered" evidence="7">
    <location>
        <begin position="1"/>
        <end position="24"/>
    </location>
</feature>
<name>A0A641AQ23_9ACTN</name>
<feature type="transmembrane region" description="Helical" evidence="8">
    <location>
        <begin position="95"/>
        <end position="117"/>
    </location>
</feature>
<gene>
    <name evidence="10" type="ORF">ESP62_003145</name>
</gene>
<dbReference type="InterPro" id="IPR037185">
    <property type="entry name" value="EmrE-like"/>
</dbReference>
<dbReference type="InterPro" id="IPR051258">
    <property type="entry name" value="Diverse_Substrate_Transporter"/>
</dbReference>
<evidence type="ECO:0000256" key="3">
    <source>
        <dbReference type="ARBA" id="ARBA00022475"/>
    </source>
</evidence>
<dbReference type="Gene3D" id="1.10.3730.20">
    <property type="match status" value="1"/>
</dbReference>
<evidence type="ECO:0000256" key="5">
    <source>
        <dbReference type="ARBA" id="ARBA00022989"/>
    </source>
</evidence>
<sequence>MPAAPGESSCAETSPGTTACENHRVPRPNPRLGYALIITAAVLFGVNGGVSRVAMGAGLSPESFTTLRITGGTLVFVGYAACFRRSALVRPQGTALLLAVALGLVGVLGLQLTYNVAINRLPLGISLLIEYLAPVLVVLWVRFVRREEVRPRMWAAVALSVVGLGVVSRVWNGLAFDGLGIVMALLAAVCFATYFLLGEHNMGADDPLRVILWAFVAATVAMNLVQPVWTTPDLPATTGGLGRLDGISVNPWLVIADVVVLGTVVPFFLAMLALRHLPATIVTVVAMLEPVIAVVLGWAWFRESLTPVQVGGAVAVLVGIVLAQTSRRVELTIPAP</sequence>
<dbReference type="PANTHER" id="PTHR42920:SF5">
    <property type="entry name" value="EAMA DOMAIN-CONTAINING PROTEIN"/>
    <property type="match status" value="1"/>
</dbReference>
<evidence type="ECO:0000313" key="10">
    <source>
        <dbReference type="EMBL" id="KAA1380206.1"/>
    </source>
</evidence>
<evidence type="ECO:0000256" key="4">
    <source>
        <dbReference type="ARBA" id="ARBA00022692"/>
    </source>
</evidence>
<dbReference type="SUPFAM" id="SSF103481">
    <property type="entry name" value="Multidrug resistance efflux transporter EmrE"/>
    <property type="match status" value="2"/>
</dbReference>
<feature type="transmembrane region" description="Helical" evidence="8">
    <location>
        <begin position="123"/>
        <end position="141"/>
    </location>
</feature>
<feature type="transmembrane region" description="Helical" evidence="8">
    <location>
        <begin position="178"/>
        <end position="198"/>
    </location>
</feature>
<keyword evidence="3" id="KW-1003">Cell membrane</keyword>
<feature type="transmembrane region" description="Helical" evidence="8">
    <location>
        <begin position="210"/>
        <end position="229"/>
    </location>
</feature>
<organism evidence="10 11">
    <name type="scientific">Aeromicrobium fastidiosum</name>
    <dbReference type="NCBI Taxonomy" id="52699"/>
    <lineage>
        <taxon>Bacteria</taxon>
        <taxon>Bacillati</taxon>
        <taxon>Actinomycetota</taxon>
        <taxon>Actinomycetes</taxon>
        <taxon>Propionibacteriales</taxon>
        <taxon>Nocardioidaceae</taxon>
        <taxon>Aeromicrobium</taxon>
    </lineage>
</organism>
<dbReference type="AlphaFoldDB" id="A0A641AQ23"/>
<feature type="transmembrane region" description="Helical" evidence="8">
    <location>
        <begin position="66"/>
        <end position="83"/>
    </location>
</feature>
<feature type="transmembrane region" description="Helical" evidence="8">
    <location>
        <begin position="32"/>
        <end position="54"/>
    </location>
</feature>
<keyword evidence="6 8" id="KW-0472">Membrane</keyword>
<keyword evidence="4 8" id="KW-0812">Transmembrane</keyword>
<comment type="caution">
    <text evidence="10">The sequence shown here is derived from an EMBL/GenBank/DDBJ whole genome shotgun (WGS) entry which is preliminary data.</text>
</comment>
<evidence type="ECO:0000259" key="9">
    <source>
        <dbReference type="Pfam" id="PF00892"/>
    </source>
</evidence>
<feature type="domain" description="EamA" evidence="9">
    <location>
        <begin position="179"/>
        <end position="322"/>
    </location>
</feature>
<accession>A0A641AQ23</accession>
<comment type="subcellular location">
    <subcellularLocation>
        <location evidence="1">Cell membrane</location>
        <topology evidence="1">Multi-pass membrane protein</topology>
    </subcellularLocation>
</comment>
<keyword evidence="5 8" id="KW-1133">Transmembrane helix</keyword>
<evidence type="ECO:0000256" key="1">
    <source>
        <dbReference type="ARBA" id="ARBA00004651"/>
    </source>
</evidence>
<evidence type="ECO:0000256" key="6">
    <source>
        <dbReference type="ARBA" id="ARBA00023136"/>
    </source>
</evidence>
<protein>
    <submittedName>
        <fullName evidence="10">DMT family transporter</fullName>
    </submittedName>
</protein>
<dbReference type="OrthoDB" id="154915at2"/>
<dbReference type="EMBL" id="SDPP02000001">
    <property type="protein sequence ID" value="KAA1380206.1"/>
    <property type="molecule type" value="Genomic_DNA"/>
</dbReference>
<feature type="compositionally biased region" description="Polar residues" evidence="7">
    <location>
        <begin position="10"/>
        <end position="20"/>
    </location>
</feature>